<accession>A0A4R2LGF3</accession>
<protein>
    <submittedName>
        <fullName evidence="1">3D (Asp-Asp-Asp) domain-containing protein</fullName>
    </submittedName>
</protein>
<keyword evidence="2" id="KW-1185">Reference proteome</keyword>
<dbReference type="RefSeq" id="WP_205686568.1">
    <property type="nucleotide sequence ID" value="NZ_QQSW01000006.1"/>
</dbReference>
<evidence type="ECO:0000313" key="1">
    <source>
        <dbReference type="EMBL" id="TCO78385.1"/>
    </source>
</evidence>
<dbReference type="Proteomes" id="UP000294980">
    <property type="component" value="Unassembled WGS sequence"/>
</dbReference>
<reference evidence="1 2" key="1">
    <citation type="submission" date="2019-03" db="EMBL/GenBank/DDBJ databases">
        <title>Genomic Encyclopedia of Type Strains, Phase IV (KMG-IV): sequencing the most valuable type-strain genomes for metagenomic binning, comparative biology and taxonomic classification.</title>
        <authorList>
            <person name="Goeker M."/>
        </authorList>
    </citation>
    <scope>NUCLEOTIDE SEQUENCE [LARGE SCALE GENOMIC DNA]</scope>
    <source>
        <strain evidence="1 2">DSM 23344</strain>
    </source>
</reference>
<dbReference type="EMBL" id="SLWX01000001">
    <property type="protein sequence ID" value="TCO78385.1"/>
    <property type="molecule type" value="Genomic_DNA"/>
</dbReference>
<proteinExistence type="predicted"/>
<comment type="caution">
    <text evidence="1">The sequence shown here is derived from an EMBL/GenBank/DDBJ whole genome shotgun (WGS) entry which is preliminary data.</text>
</comment>
<evidence type="ECO:0000313" key="2">
    <source>
        <dbReference type="Proteomes" id="UP000294980"/>
    </source>
</evidence>
<name>A0A4R2LGF3_9GAMM</name>
<dbReference type="AlphaFoldDB" id="A0A4R2LGF3"/>
<sequence length="131" mass="14456">MKKIPAATLRVLVLGVGLGLGACSGGEGSRSMEVVATAYTLAEEETKQGNVGLAAWGDRLEPGMKAIAVSRDLIERGLSNGTRVRIEGLDGDYVVRDKMNKRWTKKIDIFMGNDRRRARQWGRQTVTIHWN</sequence>
<organism evidence="1 2">
    <name type="scientific">Chromatocurvus halotolerans</name>
    <dbReference type="NCBI Taxonomy" id="1132028"/>
    <lineage>
        <taxon>Bacteria</taxon>
        <taxon>Pseudomonadati</taxon>
        <taxon>Pseudomonadota</taxon>
        <taxon>Gammaproteobacteria</taxon>
        <taxon>Cellvibrionales</taxon>
        <taxon>Halieaceae</taxon>
        <taxon>Chromatocurvus</taxon>
    </lineage>
</organism>
<dbReference type="CDD" id="cd22784">
    <property type="entry name" value="DPBB_MltA_YuiC-like"/>
    <property type="match status" value="1"/>
</dbReference>
<gene>
    <name evidence="1" type="ORF">EV688_101202</name>
</gene>
<dbReference type="PROSITE" id="PS51257">
    <property type="entry name" value="PROKAR_LIPOPROTEIN"/>
    <property type="match status" value="1"/>
</dbReference>